<sequence>MASDGGRSNLKTIALGLAVLFVPALIIVATLEFLILTGDLVLNELTPLELVELYLIDLVLFAGGAYLLYRLLLYSIGGPLGGTDDEE</sequence>
<dbReference type="AlphaFoldDB" id="A0A4D6KAS7"/>
<feature type="transmembrane region" description="Helical" evidence="1">
    <location>
        <begin position="51"/>
        <end position="69"/>
    </location>
</feature>
<evidence type="ECO:0000256" key="1">
    <source>
        <dbReference type="SAM" id="Phobius"/>
    </source>
</evidence>
<proteinExistence type="predicted"/>
<dbReference type="GeneID" id="42178358"/>
<reference evidence="2 3" key="2">
    <citation type="submission" date="2019-04" db="EMBL/GenBank/DDBJ databases">
        <authorList>
            <person name="Yang S."/>
            <person name="Wei W."/>
        </authorList>
    </citation>
    <scope>NUCLEOTIDE SEQUENCE [LARGE SCALE GENOMIC DNA]</scope>
    <source>
        <strain evidence="3">ZP60</strain>
    </source>
</reference>
<keyword evidence="1" id="KW-0812">Transmembrane</keyword>
<gene>
    <name evidence="2" type="ORF">E5139_05440</name>
</gene>
<dbReference type="EMBL" id="CP039375">
    <property type="protein sequence ID" value="QCD65110.1"/>
    <property type="molecule type" value="Genomic_DNA"/>
</dbReference>
<organism evidence="2 3">
    <name type="scientific">Halomicrobium mukohataei</name>
    <dbReference type="NCBI Taxonomy" id="57705"/>
    <lineage>
        <taxon>Archaea</taxon>
        <taxon>Methanobacteriati</taxon>
        <taxon>Methanobacteriota</taxon>
        <taxon>Stenosarchaea group</taxon>
        <taxon>Halobacteria</taxon>
        <taxon>Halobacteriales</taxon>
        <taxon>Haloarculaceae</taxon>
        <taxon>Halomicrobium</taxon>
    </lineage>
</organism>
<dbReference type="RefSeq" id="WP_012807963.1">
    <property type="nucleotide sequence ID" value="NZ_CP039375.1"/>
</dbReference>
<name>A0A4D6KAS7_9EURY</name>
<feature type="transmembrane region" description="Helical" evidence="1">
    <location>
        <begin position="12"/>
        <end position="31"/>
    </location>
</feature>
<keyword evidence="1" id="KW-0472">Membrane</keyword>
<dbReference type="Proteomes" id="UP000297053">
    <property type="component" value="Chromosome"/>
</dbReference>
<protein>
    <submittedName>
        <fullName evidence="2">Uncharacterized protein</fullName>
    </submittedName>
</protein>
<reference evidence="2 3" key="1">
    <citation type="submission" date="2019-04" db="EMBL/GenBank/DDBJ databases">
        <title>Complete genome sequence of Arthrobacter sp. ZXY-2 associated with effective atrazine degradation and salt adaptation.</title>
        <authorList>
            <person name="Zhao X."/>
        </authorList>
    </citation>
    <scope>NUCLEOTIDE SEQUENCE [LARGE SCALE GENOMIC DNA]</scope>
    <source>
        <strain evidence="3">ZP60</strain>
    </source>
</reference>
<accession>A0A4D6KAS7</accession>
<dbReference type="KEGG" id="halz:E5139_05440"/>
<evidence type="ECO:0000313" key="2">
    <source>
        <dbReference type="EMBL" id="QCD65110.1"/>
    </source>
</evidence>
<evidence type="ECO:0000313" key="3">
    <source>
        <dbReference type="Proteomes" id="UP000297053"/>
    </source>
</evidence>
<keyword evidence="1" id="KW-1133">Transmembrane helix</keyword>